<keyword evidence="1" id="KW-0805">Transcription regulation</keyword>
<name>A0ABZ1IGE7_9PSEU</name>
<dbReference type="SMART" id="SM00347">
    <property type="entry name" value="HTH_MARR"/>
    <property type="match status" value="1"/>
</dbReference>
<keyword evidence="3" id="KW-0804">Transcription</keyword>
<evidence type="ECO:0000313" key="7">
    <source>
        <dbReference type="Proteomes" id="UP001330812"/>
    </source>
</evidence>
<organism evidence="6 7">
    <name type="scientific">Amycolatopsis rhabdoformis</name>
    <dbReference type="NCBI Taxonomy" id="1448059"/>
    <lineage>
        <taxon>Bacteria</taxon>
        <taxon>Bacillati</taxon>
        <taxon>Actinomycetota</taxon>
        <taxon>Actinomycetes</taxon>
        <taxon>Pseudonocardiales</taxon>
        <taxon>Pseudonocardiaceae</taxon>
        <taxon>Amycolatopsis</taxon>
    </lineage>
</organism>
<feature type="region of interest" description="Disordered" evidence="4">
    <location>
        <begin position="150"/>
        <end position="170"/>
    </location>
</feature>
<evidence type="ECO:0000256" key="1">
    <source>
        <dbReference type="ARBA" id="ARBA00023015"/>
    </source>
</evidence>
<evidence type="ECO:0000256" key="3">
    <source>
        <dbReference type="ARBA" id="ARBA00023163"/>
    </source>
</evidence>
<gene>
    <name evidence="6" type="ORF">VSH64_12895</name>
</gene>
<dbReference type="InterPro" id="IPR000835">
    <property type="entry name" value="HTH_MarR-typ"/>
</dbReference>
<keyword evidence="2" id="KW-0238">DNA-binding</keyword>
<proteinExistence type="predicted"/>
<dbReference type="PANTHER" id="PTHR42756">
    <property type="entry name" value="TRANSCRIPTIONAL REGULATOR, MARR"/>
    <property type="match status" value="1"/>
</dbReference>
<feature type="domain" description="HTH marR-type" evidence="5">
    <location>
        <begin position="14"/>
        <end position="146"/>
    </location>
</feature>
<evidence type="ECO:0000259" key="5">
    <source>
        <dbReference type="PROSITE" id="PS50995"/>
    </source>
</evidence>
<evidence type="ECO:0000256" key="4">
    <source>
        <dbReference type="SAM" id="MobiDB-lite"/>
    </source>
</evidence>
<accession>A0ABZ1IGE7</accession>
<dbReference type="InterPro" id="IPR036390">
    <property type="entry name" value="WH_DNA-bd_sf"/>
</dbReference>
<protein>
    <submittedName>
        <fullName evidence="6">MarR family winged helix-turn-helix transcriptional regulator</fullName>
    </submittedName>
</protein>
<dbReference type="EMBL" id="CP142149">
    <property type="protein sequence ID" value="WSE33002.1"/>
    <property type="molecule type" value="Genomic_DNA"/>
</dbReference>
<dbReference type="RefSeq" id="WP_326835809.1">
    <property type="nucleotide sequence ID" value="NZ_CP142149.1"/>
</dbReference>
<dbReference type="PRINTS" id="PR00598">
    <property type="entry name" value="HTHMARR"/>
</dbReference>
<dbReference type="Pfam" id="PF12802">
    <property type="entry name" value="MarR_2"/>
    <property type="match status" value="1"/>
</dbReference>
<dbReference type="InterPro" id="IPR036388">
    <property type="entry name" value="WH-like_DNA-bd_sf"/>
</dbReference>
<dbReference type="PANTHER" id="PTHR42756:SF1">
    <property type="entry name" value="TRANSCRIPTIONAL REPRESSOR OF EMRAB OPERON"/>
    <property type="match status" value="1"/>
</dbReference>
<sequence length="170" mass="18936">MQKTGDDRVPTLLRSRPSWLVTQLATQVTRLVGEAFDAAGYRRYHYALLAALHEFGPASQAALARRCRIDRSYVVEAVGELATAGFVLRAPDPADRRRNIVTLTADGHTHLAAMTKVLDEVQHELTAGLPAAERDQFTRQLQRVLDHLRESTRPVRAADSRDLDQPDGSR</sequence>
<dbReference type="PROSITE" id="PS50995">
    <property type="entry name" value="HTH_MARR_2"/>
    <property type="match status" value="1"/>
</dbReference>
<dbReference type="Proteomes" id="UP001330812">
    <property type="component" value="Chromosome"/>
</dbReference>
<reference evidence="6 7" key="1">
    <citation type="journal article" date="2015" name="Int. J. Syst. Evol. Microbiol.">
        <title>Amycolatopsis rhabdoformis sp. nov., an actinomycete isolated from a tropical forest soil.</title>
        <authorList>
            <person name="Souza W.R."/>
            <person name="Silva R.E."/>
            <person name="Goodfellow M."/>
            <person name="Busarakam K."/>
            <person name="Figueiro F.S."/>
            <person name="Ferreira D."/>
            <person name="Rodrigues-Filho E."/>
            <person name="Moraes L.A.B."/>
            <person name="Zucchi T.D."/>
        </authorList>
    </citation>
    <scope>NUCLEOTIDE SEQUENCE [LARGE SCALE GENOMIC DNA]</scope>
    <source>
        <strain evidence="6 7">NCIMB 14900</strain>
    </source>
</reference>
<dbReference type="SUPFAM" id="SSF46785">
    <property type="entry name" value="Winged helix' DNA-binding domain"/>
    <property type="match status" value="1"/>
</dbReference>
<keyword evidence="7" id="KW-1185">Reference proteome</keyword>
<evidence type="ECO:0000313" key="6">
    <source>
        <dbReference type="EMBL" id="WSE33002.1"/>
    </source>
</evidence>
<dbReference type="Gene3D" id="1.10.10.10">
    <property type="entry name" value="Winged helix-like DNA-binding domain superfamily/Winged helix DNA-binding domain"/>
    <property type="match status" value="1"/>
</dbReference>
<evidence type="ECO:0000256" key="2">
    <source>
        <dbReference type="ARBA" id="ARBA00023125"/>
    </source>
</evidence>